<protein>
    <submittedName>
        <fullName evidence="1">Uncharacterized protein</fullName>
    </submittedName>
</protein>
<dbReference type="EMBL" id="SNYJ01000022">
    <property type="protein sequence ID" value="TDQ35244.1"/>
    <property type="molecule type" value="Genomic_DNA"/>
</dbReference>
<dbReference type="RefSeq" id="WP_166639401.1">
    <property type="nucleotide sequence ID" value="NZ_SNYJ01000022.1"/>
</dbReference>
<gene>
    <name evidence="1" type="ORF">EV213_12231</name>
</gene>
<keyword evidence="2" id="KW-1185">Reference proteome</keyword>
<name>A0A4R6TUC0_9BACI</name>
<dbReference type="AlphaFoldDB" id="A0A4R6TUC0"/>
<evidence type="ECO:0000313" key="2">
    <source>
        <dbReference type="Proteomes" id="UP000295632"/>
    </source>
</evidence>
<reference evidence="1 2" key="1">
    <citation type="submission" date="2019-03" db="EMBL/GenBank/DDBJ databases">
        <title>Genomic Encyclopedia of Type Strains, Phase IV (KMG-IV): sequencing the most valuable type-strain genomes for metagenomic binning, comparative biology and taxonomic classification.</title>
        <authorList>
            <person name="Goeker M."/>
        </authorList>
    </citation>
    <scope>NUCLEOTIDE SEQUENCE [LARGE SCALE GENOMIC DNA]</scope>
    <source>
        <strain evidence="1 2">DSM 28697</strain>
    </source>
</reference>
<accession>A0A4R6TUC0</accession>
<organism evidence="1 2">
    <name type="scientific">Aureibacillus halotolerans</name>
    <dbReference type="NCBI Taxonomy" id="1508390"/>
    <lineage>
        <taxon>Bacteria</taxon>
        <taxon>Bacillati</taxon>
        <taxon>Bacillota</taxon>
        <taxon>Bacilli</taxon>
        <taxon>Bacillales</taxon>
        <taxon>Bacillaceae</taxon>
        <taxon>Aureibacillus</taxon>
    </lineage>
</organism>
<comment type="caution">
    <text evidence="1">The sequence shown here is derived from an EMBL/GenBank/DDBJ whole genome shotgun (WGS) entry which is preliminary data.</text>
</comment>
<dbReference type="Proteomes" id="UP000295632">
    <property type="component" value="Unassembled WGS sequence"/>
</dbReference>
<proteinExistence type="predicted"/>
<evidence type="ECO:0000313" key="1">
    <source>
        <dbReference type="EMBL" id="TDQ35244.1"/>
    </source>
</evidence>
<sequence>MSRLQQIRRSKEIAFYIVCHFRVLGEEAVYQLSNRFNVSEQEIQRIFEQNKNDQLAG</sequence>